<dbReference type="RefSeq" id="WP_331846784.1">
    <property type="nucleotide sequence ID" value="NZ_JAZHPZ010000005.1"/>
</dbReference>
<evidence type="ECO:0000259" key="1">
    <source>
        <dbReference type="Pfam" id="PF12867"/>
    </source>
</evidence>
<protein>
    <submittedName>
        <fullName evidence="2">DinB family protein</fullName>
    </submittedName>
</protein>
<dbReference type="SUPFAM" id="SSF109854">
    <property type="entry name" value="DinB/YfiT-like putative metalloenzymes"/>
    <property type="match status" value="1"/>
</dbReference>
<dbReference type="InterPro" id="IPR024775">
    <property type="entry name" value="DinB-like"/>
</dbReference>
<organism evidence="2 3">
    <name type="scientific">Paenibacillus haidiansis</name>
    <dbReference type="NCBI Taxonomy" id="1574488"/>
    <lineage>
        <taxon>Bacteria</taxon>
        <taxon>Bacillati</taxon>
        <taxon>Bacillota</taxon>
        <taxon>Bacilli</taxon>
        <taxon>Bacillales</taxon>
        <taxon>Paenibacillaceae</taxon>
        <taxon>Paenibacillus</taxon>
    </lineage>
</organism>
<dbReference type="EMBL" id="JAZHPZ010000005">
    <property type="protein sequence ID" value="MEF2966562.1"/>
    <property type="molecule type" value="Genomic_DNA"/>
</dbReference>
<sequence>MKSTAEALQAFEESVEHYLIELESLNMEQLTKKTDEQEWSIGQMYMHLIQSAQFMHLPNVEQCLAGSEETVDVMEEKTEKGKEAFELGSFPPVRIRVPASPQYTPKQPESKKQLTEGLRGVVERMKRTESALNKVSESRKILHPGFGALNAKEWFLLIEMHYRHHLLQLERLKNLYEIARK</sequence>
<accession>A0ABU7VS09</accession>
<comment type="caution">
    <text evidence="2">The sequence shown here is derived from an EMBL/GenBank/DDBJ whole genome shotgun (WGS) entry which is preliminary data.</text>
</comment>
<dbReference type="InterPro" id="IPR034660">
    <property type="entry name" value="DinB/YfiT-like"/>
</dbReference>
<evidence type="ECO:0000313" key="2">
    <source>
        <dbReference type="EMBL" id="MEF2966562.1"/>
    </source>
</evidence>
<feature type="domain" description="DinB-like" evidence="1">
    <location>
        <begin position="12"/>
        <end position="169"/>
    </location>
</feature>
<name>A0ABU7VS09_9BACL</name>
<reference evidence="2 3" key="1">
    <citation type="submission" date="2024-02" db="EMBL/GenBank/DDBJ databases">
        <title>A nitrogen-fixing paenibacillus bacterium.</title>
        <authorList>
            <person name="Zhang W.L."/>
            <person name="Chen S.F."/>
        </authorList>
    </citation>
    <scope>NUCLEOTIDE SEQUENCE [LARGE SCALE GENOMIC DNA]</scope>
    <source>
        <strain evidence="2 3">M1</strain>
    </source>
</reference>
<gene>
    <name evidence="2" type="ORF">V3851_12040</name>
</gene>
<dbReference type="Proteomes" id="UP001306950">
    <property type="component" value="Unassembled WGS sequence"/>
</dbReference>
<proteinExistence type="predicted"/>
<dbReference type="Pfam" id="PF12867">
    <property type="entry name" value="DinB_2"/>
    <property type="match status" value="1"/>
</dbReference>
<keyword evidence="3" id="KW-1185">Reference proteome</keyword>
<evidence type="ECO:0000313" key="3">
    <source>
        <dbReference type="Proteomes" id="UP001306950"/>
    </source>
</evidence>
<dbReference type="Gene3D" id="1.20.120.450">
    <property type="entry name" value="dinb family like domain"/>
    <property type="match status" value="1"/>
</dbReference>